<dbReference type="AlphaFoldDB" id="A0A1U7PIF8"/>
<feature type="site" description="Increases basicity of active site His" evidence="1">
    <location>
        <position position="136"/>
    </location>
</feature>
<keyword evidence="5" id="KW-1185">Reference proteome</keyword>
<dbReference type="STRING" id="550447.SAMN05428946_1002"/>
<dbReference type="Proteomes" id="UP000187550">
    <property type="component" value="Unassembled WGS sequence"/>
</dbReference>
<accession>A0A1U7PIF8</accession>
<feature type="binding site" evidence="2">
    <location>
        <begin position="10"/>
        <end position="12"/>
    </location>
    <ligand>
        <name>substrate</name>
    </ligand>
</feature>
<evidence type="ECO:0000313" key="5">
    <source>
        <dbReference type="Proteomes" id="UP000187550"/>
    </source>
</evidence>
<dbReference type="PANTHER" id="PTHR43300:SF7">
    <property type="entry name" value="UDP-N-ACETYLBACILLOSAMINE N-ACETYLTRANSFERASE"/>
    <property type="match status" value="1"/>
</dbReference>
<protein>
    <submittedName>
        <fullName evidence="4">Acetyltransferase EpsM</fullName>
    </submittedName>
</protein>
<dbReference type="InterPro" id="IPR011004">
    <property type="entry name" value="Trimer_LpxA-like_sf"/>
</dbReference>
<dbReference type="InterPro" id="IPR050179">
    <property type="entry name" value="Trans_hexapeptide_repeat"/>
</dbReference>
<evidence type="ECO:0000256" key="1">
    <source>
        <dbReference type="PIRSR" id="PIRSR620019-1"/>
    </source>
</evidence>
<dbReference type="Pfam" id="PF17836">
    <property type="entry name" value="PglD_N"/>
    <property type="match status" value="1"/>
</dbReference>
<dbReference type="Gene3D" id="3.40.50.20">
    <property type="match status" value="1"/>
</dbReference>
<organism evidence="4 5">
    <name type="scientific">Edaphobacillus lindanitolerans</name>
    <dbReference type="NCBI Taxonomy" id="550447"/>
    <lineage>
        <taxon>Bacteria</taxon>
        <taxon>Bacillati</taxon>
        <taxon>Bacillota</taxon>
        <taxon>Bacilli</taxon>
        <taxon>Bacillales</taxon>
        <taxon>Bacillaceae</taxon>
        <taxon>Edaphobacillus</taxon>
    </lineage>
</organism>
<dbReference type="OrthoDB" id="9794407at2"/>
<dbReference type="CDD" id="cd03360">
    <property type="entry name" value="LbH_AT_putative"/>
    <property type="match status" value="1"/>
</dbReference>
<dbReference type="InterPro" id="IPR020019">
    <property type="entry name" value="AcTrfase_PglD-like"/>
</dbReference>
<feature type="binding site" evidence="2">
    <location>
        <position position="144"/>
    </location>
    <ligand>
        <name>acetyl-CoA</name>
        <dbReference type="ChEBI" id="CHEBI:57288"/>
    </ligand>
</feature>
<dbReference type="GO" id="GO:0016740">
    <property type="term" value="F:transferase activity"/>
    <property type="evidence" value="ECO:0007669"/>
    <property type="project" value="UniProtKB-KW"/>
</dbReference>
<sequence length="210" mass="21961">MIRVVVIGDSGHSKVVEDLVNANPEVSLLAKLDDRYDEVFERHGIIRGPLSYLKRIIDPDTKVVFGIGSNKVRQKLVEEFGIPLTSYITLVHPSATISPSASVGRGTVIMPGAVVNADAVIGDHVILNTGCVVEHDCKVGDYAHISPRACLTGGVVIGEGAQVGAGASVIPQKAIGNWTAVGAGATVITDIPERVTAVGVPARVIRKEGT</sequence>
<evidence type="ECO:0000313" key="4">
    <source>
        <dbReference type="EMBL" id="SIT73571.1"/>
    </source>
</evidence>
<dbReference type="RefSeq" id="WP_076757222.1">
    <property type="nucleotide sequence ID" value="NZ_FTPL01000001.1"/>
</dbReference>
<proteinExistence type="predicted"/>
<feature type="domain" description="PglD N-terminal" evidence="3">
    <location>
        <begin position="3"/>
        <end position="79"/>
    </location>
</feature>
<evidence type="ECO:0000256" key="2">
    <source>
        <dbReference type="PIRSR" id="PIRSR620019-2"/>
    </source>
</evidence>
<dbReference type="Pfam" id="PF00132">
    <property type="entry name" value="Hexapep"/>
    <property type="match status" value="1"/>
</dbReference>
<name>A0A1U7PIF8_9BACI</name>
<dbReference type="NCBIfam" id="TIGR03570">
    <property type="entry name" value="NeuD_NnaD"/>
    <property type="match status" value="1"/>
</dbReference>
<gene>
    <name evidence="4" type="ORF">SAMN05428946_1002</name>
</gene>
<dbReference type="SUPFAM" id="SSF51161">
    <property type="entry name" value="Trimeric LpxA-like enzymes"/>
    <property type="match status" value="1"/>
</dbReference>
<evidence type="ECO:0000259" key="3">
    <source>
        <dbReference type="Pfam" id="PF17836"/>
    </source>
</evidence>
<dbReference type="InterPro" id="IPR041561">
    <property type="entry name" value="PglD_N"/>
</dbReference>
<dbReference type="Gene3D" id="2.160.10.10">
    <property type="entry name" value="Hexapeptide repeat proteins"/>
    <property type="match status" value="1"/>
</dbReference>
<feature type="binding site" evidence="2">
    <location>
        <position position="68"/>
    </location>
    <ligand>
        <name>substrate</name>
    </ligand>
</feature>
<dbReference type="InterPro" id="IPR001451">
    <property type="entry name" value="Hexapep"/>
</dbReference>
<dbReference type="EMBL" id="FTPL01000001">
    <property type="protein sequence ID" value="SIT73571.1"/>
    <property type="molecule type" value="Genomic_DNA"/>
</dbReference>
<keyword evidence="4" id="KW-0808">Transferase</keyword>
<feature type="active site" description="Proton acceptor" evidence="1">
    <location>
        <position position="135"/>
    </location>
</feature>
<reference evidence="5" key="1">
    <citation type="submission" date="2017-01" db="EMBL/GenBank/DDBJ databases">
        <authorList>
            <person name="Varghese N."/>
            <person name="Submissions S."/>
        </authorList>
    </citation>
    <scope>NUCLEOTIDE SEQUENCE [LARGE SCALE GENOMIC DNA]</scope>
    <source>
        <strain evidence="5">MNA4</strain>
    </source>
</reference>
<dbReference type="PANTHER" id="PTHR43300">
    <property type="entry name" value="ACETYLTRANSFERASE"/>
    <property type="match status" value="1"/>
</dbReference>